<dbReference type="PIRSF" id="PIRSF000138">
    <property type="entry name" value="Al-hdrx_acd_dh"/>
    <property type="match status" value="1"/>
</dbReference>
<dbReference type="PROSITE" id="PS51349">
    <property type="entry name" value="FMN_HYDROXY_ACID_DH_2"/>
    <property type="match status" value="1"/>
</dbReference>
<dbReference type="PANTHER" id="PTHR10578:SF75">
    <property type="entry name" value="L-LACTATE DEHYDROGENASE (AFU_ORTHOLOGUE AFUA_4G07050)"/>
    <property type="match status" value="1"/>
</dbReference>
<feature type="active site" description="Proton acceptor" evidence="4">
    <location>
        <position position="320"/>
    </location>
</feature>
<dbReference type="RefSeq" id="XP_025350782.1">
    <property type="nucleotide sequence ID" value="XM_025495355.1"/>
</dbReference>
<feature type="binding site" evidence="5">
    <location>
        <position position="204"/>
    </location>
    <ligand>
        <name>FMN</name>
        <dbReference type="ChEBI" id="CHEBI:58210"/>
    </ligand>
</feature>
<comment type="cofactor">
    <cofactor evidence="1">
        <name>FMN</name>
        <dbReference type="ChEBI" id="CHEBI:58210"/>
    </cofactor>
</comment>
<feature type="domain" description="FMN hydroxy acid dehydrogenase" evidence="6">
    <location>
        <begin position="30"/>
        <end position="425"/>
    </location>
</feature>
<dbReference type="PANTHER" id="PTHR10578">
    <property type="entry name" value="S -2-HYDROXY-ACID OXIDASE-RELATED"/>
    <property type="match status" value="1"/>
</dbReference>
<dbReference type="InterPro" id="IPR013785">
    <property type="entry name" value="Aldolase_TIM"/>
</dbReference>
<name>A0A316UEI7_9BASI</name>
<protein>
    <submittedName>
        <fullName evidence="7">FMN-dependent alpha-hydroxy acid dehydrogenase</fullName>
    </submittedName>
</protein>
<dbReference type="InterPro" id="IPR037396">
    <property type="entry name" value="FMN_HAD"/>
</dbReference>
<feature type="binding site" evidence="5">
    <location>
        <position position="213"/>
    </location>
    <ligand>
        <name>glyoxylate</name>
        <dbReference type="ChEBI" id="CHEBI:36655"/>
    </ligand>
</feature>
<evidence type="ECO:0000313" key="8">
    <source>
        <dbReference type="Proteomes" id="UP000245942"/>
    </source>
</evidence>
<proteinExistence type="inferred from homology"/>
<comment type="similarity">
    <text evidence="3">Belongs to the FMN-dependent alpha-hydroxy acid dehydrogenase family.</text>
</comment>
<organism evidence="7 8">
    <name type="scientific">Pseudomicrostroma glucosiphilum</name>
    <dbReference type="NCBI Taxonomy" id="1684307"/>
    <lineage>
        <taxon>Eukaryota</taxon>
        <taxon>Fungi</taxon>
        <taxon>Dikarya</taxon>
        <taxon>Basidiomycota</taxon>
        <taxon>Ustilaginomycotina</taxon>
        <taxon>Exobasidiomycetes</taxon>
        <taxon>Microstromatales</taxon>
        <taxon>Microstromatales incertae sedis</taxon>
        <taxon>Pseudomicrostroma</taxon>
    </lineage>
</organism>
<evidence type="ECO:0000256" key="2">
    <source>
        <dbReference type="ARBA" id="ARBA00023002"/>
    </source>
</evidence>
<feature type="binding site" evidence="5">
    <location>
        <begin position="109"/>
        <end position="111"/>
    </location>
    <ligand>
        <name>FMN</name>
        <dbReference type="ChEBI" id="CHEBI:58210"/>
    </ligand>
</feature>
<evidence type="ECO:0000259" key="6">
    <source>
        <dbReference type="PROSITE" id="PS51349"/>
    </source>
</evidence>
<keyword evidence="5" id="KW-0285">Flavoprotein</keyword>
<evidence type="ECO:0000256" key="5">
    <source>
        <dbReference type="PIRSR" id="PIRSR000138-2"/>
    </source>
</evidence>
<dbReference type="InterPro" id="IPR012133">
    <property type="entry name" value="Alpha-hydoxy_acid_DH_FMN"/>
</dbReference>
<feature type="binding site" evidence="5">
    <location>
        <position position="318"/>
    </location>
    <ligand>
        <name>FMN</name>
        <dbReference type="ChEBI" id="CHEBI:58210"/>
    </ligand>
</feature>
<feature type="binding site" evidence="5">
    <location>
        <position position="178"/>
    </location>
    <ligand>
        <name>glyoxylate</name>
        <dbReference type="ChEBI" id="CHEBI:36655"/>
    </ligand>
</feature>
<dbReference type="Gene3D" id="3.20.20.70">
    <property type="entry name" value="Aldolase class I"/>
    <property type="match status" value="1"/>
</dbReference>
<dbReference type="Pfam" id="PF01070">
    <property type="entry name" value="FMN_dh"/>
    <property type="match status" value="1"/>
</dbReference>
<dbReference type="EMBL" id="KZ819321">
    <property type="protein sequence ID" value="PWN23622.1"/>
    <property type="molecule type" value="Genomic_DNA"/>
</dbReference>
<keyword evidence="2" id="KW-0560">Oxidoreductase</keyword>
<feature type="binding site" evidence="5">
    <location>
        <begin position="374"/>
        <end position="375"/>
    </location>
    <ligand>
        <name>FMN</name>
        <dbReference type="ChEBI" id="CHEBI:58210"/>
    </ligand>
</feature>
<dbReference type="GeneID" id="37017089"/>
<reference evidence="7 8" key="1">
    <citation type="journal article" date="2018" name="Mol. Biol. Evol.">
        <title>Broad Genomic Sampling Reveals a Smut Pathogenic Ancestry of the Fungal Clade Ustilaginomycotina.</title>
        <authorList>
            <person name="Kijpornyongpan T."/>
            <person name="Mondo S.J."/>
            <person name="Barry K."/>
            <person name="Sandor L."/>
            <person name="Lee J."/>
            <person name="Lipzen A."/>
            <person name="Pangilinan J."/>
            <person name="LaButti K."/>
            <person name="Hainaut M."/>
            <person name="Henrissat B."/>
            <person name="Grigoriev I.V."/>
            <person name="Spatafora J.W."/>
            <person name="Aime M.C."/>
        </authorList>
    </citation>
    <scope>NUCLEOTIDE SEQUENCE [LARGE SCALE GENOMIC DNA]</scope>
    <source>
        <strain evidence="7 8">MCA 4718</strain>
    </source>
</reference>
<feature type="binding site" evidence="5">
    <location>
        <position position="176"/>
    </location>
    <ligand>
        <name>FMN</name>
        <dbReference type="ChEBI" id="CHEBI:58210"/>
    </ligand>
</feature>
<feature type="binding site" evidence="5">
    <location>
        <position position="296"/>
    </location>
    <ligand>
        <name>FMN</name>
        <dbReference type="ChEBI" id="CHEBI:58210"/>
    </ligand>
</feature>
<gene>
    <name evidence="7" type="ORF">BCV69DRAFT_5327</name>
</gene>
<dbReference type="OrthoDB" id="25826at2759"/>
<evidence type="ECO:0000256" key="4">
    <source>
        <dbReference type="PIRSR" id="PIRSR000138-1"/>
    </source>
</evidence>
<feature type="binding site" evidence="5">
    <location>
        <position position="320"/>
    </location>
    <ligand>
        <name>glyoxylate</name>
        <dbReference type="ChEBI" id="CHEBI:36655"/>
    </ligand>
</feature>
<feature type="binding site" evidence="5">
    <location>
        <position position="138"/>
    </location>
    <ligand>
        <name>FMN</name>
        <dbReference type="ChEBI" id="CHEBI:58210"/>
    </ligand>
</feature>
<feature type="binding site" evidence="5">
    <location>
        <begin position="351"/>
        <end position="355"/>
    </location>
    <ligand>
        <name>FMN</name>
        <dbReference type="ChEBI" id="CHEBI:58210"/>
    </ligand>
</feature>
<evidence type="ECO:0000256" key="3">
    <source>
        <dbReference type="ARBA" id="ARBA00024042"/>
    </source>
</evidence>
<evidence type="ECO:0000313" key="7">
    <source>
        <dbReference type="EMBL" id="PWN23622.1"/>
    </source>
</evidence>
<evidence type="ECO:0000256" key="1">
    <source>
        <dbReference type="ARBA" id="ARBA00001917"/>
    </source>
</evidence>
<dbReference type="Proteomes" id="UP000245942">
    <property type="component" value="Unassembled WGS sequence"/>
</dbReference>
<sequence length="430" mass="47078">MDPTNLPPRSTPHWALYRREKFVEATRDGQEPPFSTHPDELERLAKERLSATGWSYASCNAGLGDTHKSNRDAFKDWKIVPRMGVDTNARDTTTEIFGRKLSVPIGISPVGLNKIYHPEGELPVARVAGELGIPYSLSTAGSVPIEEAAAHNVQGAAKGIESQSGATDPNGLRWFQLYIPNDDELCISFLQRAHDSGWEAAVCTLDTPMLAWRHQDVAIGAYAPYKGVTGHEIGLSDKVFQRRLAALGIDPVKDPKAAGRKYIDTVWHGHTFDWERVKWAKEQWHRISGNKPFLVKGVQSVEDANKSLEIGCQGIVVSNHAGRQVDGAVGSLEVLPEIVDAVGDKLTVCFDSGVRGASDVFKALALGAKLVMIGRLWIFGLSIGGEQGVRHVLKSLLAEFDILMNVGGFKSIKDIDRSALRHKKQLGPRL</sequence>
<accession>A0A316UEI7</accession>
<dbReference type="InterPro" id="IPR000262">
    <property type="entry name" value="FMN-dep_DH"/>
</dbReference>
<feature type="binding site" evidence="5">
    <location>
        <position position="56"/>
    </location>
    <ligand>
        <name>glyoxylate</name>
        <dbReference type="ChEBI" id="CHEBI:36655"/>
    </ligand>
</feature>
<dbReference type="AlphaFoldDB" id="A0A316UEI7"/>
<dbReference type="SUPFAM" id="SSF51395">
    <property type="entry name" value="FMN-linked oxidoreductases"/>
    <property type="match status" value="1"/>
</dbReference>
<dbReference type="GO" id="GO:0010181">
    <property type="term" value="F:FMN binding"/>
    <property type="evidence" value="ECO:0007669"/>
    <property type="project" value="InterPro"/>
</dbReference>
<keyword evidence="5" id="KW-0288">FMN</keyword>
<feature type="binding site" evidence="5">
    <location>
        <position position="323"/>
    </location>
    <ligand>
        <name>glyoxylate</name>
        <dbReference type="ChEBI" id="CHEBI:36655"/>
    </ligand>
</feature>
<keyword evidence="8" id="KW-1185">Reference proteome</keyword>
<dbReference type="STRING" id="1684307.A0A316UEI7"/>
<dbReference type="GO" id="GO:0016491">
    <property type="term" value="F:oxidoreductase activity"/>
    <property type="evidence" value="ECO:0007669"/>
    <property type="project" value="UniProtKB-KW"/>
</dbReference>